<dbReference type="EMBL" id="ML976620">
    <property type="protein sequence ID" value="KAF1840117.1"/>
    <property type="molecule type" value="Genomic_DNA"/>
</dbReference>
<organism evidence="1 2">
    <name type="scientific">Cucurbitaria berberidis CBS 394.84</name>
    <dbReference type="NCBI Taxonomy" id="1168544"/>
    <lineage>
        <taxon>Eukaryota</taxon>
        <taxon>Fungi</taxon>
        <taxon>Dikarya</taxon>
        <taxon>Ascomycota</taxon>
        <taxon>Pezizomycotina</taxon>
        <taxon>Dothideomycetes</taxon>
        <taxon>Pleosporomycetidae</taxon>
        <taxon>Pleosporales</taxon>
        <taxon>Pleosporineae</taxon>
        <taxon>Cucurbitariaceae</taxon>
        <taxon>Cucurbitaria</taxon>
    </lineage>
</organism>
<reference evidence="1" key="1">
    <citation type="submission" date="2020-01" db="EMBL/GenBank/DDBJ databases">
        <authorList>
            <consortium name="DOE Joint Genome Institute"/>
            <person name="Haridas S."/>
            <person name="Albert R."/>
            <person name="Binder M."/>
            <person name="Bloem J."/>
            <person name="Labutti K."/>
            <person name="Salamov A."/>
            <person name="Andreopoulos B."/>
            <person name="Baker S.E."/>
            <person name="Barry K."/>
            <person name="Bills G."/>
            <person name="Bluhm B.H."/>
            <person name="Cannon C."/>
            <person name="Castanera R."/>
            <person name="Culley D.E."/>
            <person name="Daum C."/>
            <person name="Ezra D."/>
            <person name="Gonzalez J.B."/>
            <person name="Henrissat B."/>
            <person name="Kuo A."/>
            <person name="Liang C."/>
            <person name="Lipzen A."/>
            <person name="Lutzoni F."/>
            <person name="Magnuson J."/>
            <person name="Mondo S."/>
            <person name="Nolan M."/>
            <person name="Ohm R."/>
            <person name="Pangilinan J."/>
            <person name="Park H.-J."/>
            <person name="Ramirez L."/>
            <person name="Alfaro M."/>
            <person name="Sun H."/>
            <person name="Tritt A."/>
            <person name="Yoshinaga Y."/>
            <person name="Zwiers L.-H."/>
            <person name="Turgeon B.G."/>
            <person name="Goodwin S.B."/>
            <person name="Spatafora J.W."/>
            <person name="Crous P.W."/>
            <person name="Grigoriev I.V."/>
        </authorList>
    </citation>
    <scope>NUCLEOTIDE SEQUENCE</scope>
    <source>
        <strain evidence="1">CBS 394.84</strain>
    </source>
</reference>
<keyword evidence="2" id="KW-1185">Reference proteome</keyword>
<sequence>MSSFTFGLFTNTLTTDVTCDEVCVFCCIHFQETHKFLRHVDECHKKEEGRKALFISSTCGELMMKVTHELHVARHKPSSDINVVGKRRRVDSDVDYTERAGKVRAMNNGHQIAQAVNQLSYSRQPTLTFIGTGGESSSVNMNGAVDMNRAMNSADIHGGVVMNGAVDMHGAMNSADIHGGVVMNRTDMNGRVVVDSVGMNGFGESPGIISSPPTFWGAQV</sequence>
<accession>A0A9P4G708</accession>
<evidence type="ECO:0000313" key="1">
    <source>
        <dbReference type="EMBL" id="KAF1840117.1"/>
    </source>
</evidence>
<proteinExistence type="predicted"/>
<evidence type="ECO:0000313" key="2">
    <source>
        <dbReference type="Proteomes" id="UP000800039"/>
    </source>
</evidence>
<dbReference type="GeneID" id="63851582"/>
<name>A0A9P4G708_9PLEO</name>
<gene>
    <name evidence="1" type="ORF">K460DRAFT_371331</name>
</gene>
<dbReference type="AlphaFoldDB" id="A0A9P4G708"/>
<dbReference type="OrthoDB" id="5146538at2759"/>
<dbReference type="RefSeq" id="XP_040782680.1">
    <property type="nucleotide sequence ID" value="XM_040934331.1"/>
</dbReference>
<dbReference type="Proteomes" id="UP000800039">
    <property type="component" value="Unassembled WGS sequence"/>
</dbReference>
<comment type="caution">
    <text evidence="1">The sequence shown here is derived from an EMBL/GenBank/DDBJ whole genome shotgun (WGS) entry which is preliminary data.</text>
</comment>
<protein>
    <submittedName>
        <fullName evidence="1">Uncharacterized protein</fullName>
    </submittedName>
</protein>